<gene>
    <name evidence="9" type="primary">STE20_3</name>
    <name evidence="9" type="ORF">BGZ65_011070</name>
</gene>
<dbReference type="EMBL" id="JAAAHW010001851">
    <property type="protein sequence ID" value="KAF9993401.1"/>
    <property type="molecule type" value="Genomic_DNA"/>
</dbReference>
<sequence length="318" mass="34969">RTSSQPPPRSQPSKKAPPPPQKPLRQNESGYSHSNIGNYSISNTSTISSGSTNSSSHTRLNTPHDSLRSNHSDNAYNLTSQSSSPKSSRSHPNHDSSDYPSNRSTFKGVFSNIVNSVSDLLSSDKKIEISSPYNPVHLTHVGYNLDTGEFTGLPKEWQQLLQESGISKQDQAAHPQAVIDIIGFYTDSQGGKQNDVWKKFEHTTEVAKTPKSPVPSEQYLPPKEPHKSHDRPAPAAPRPVFESPREPPNLPPAKKPPITRPPEMVPGDKQEYFEKTNTDIRSVSPAPPPPKVPPPKPKKLPHQHQITPVTPPPKPSHS</sequence>
<evidence type="ECO:0000256" key="5">
    <source>
        <dbReference type="ARBA" id="ARBA00022777"/>
    </source>
</evidence>
<keyword evidence="5 9" id="KW-0418">Kinase</keyword>
<keyword evidence="10" id="KW-1185">Reference proteome</keyword>
<protein>
    <recommendedName>
        <fullName evidence="1">non-specific serine/threonine protein kinase</fullName>
        <ecNumber evidence="1">2.7.11.1</ecNumber>
    </recommendedName>
</protein>
<feature type="compositionally biased region" description="Basic and acidic residues" evidence="7">
    <location>
        <begin position="266"/>
        <end position="278"/>
    </location>
</feature>
<dbReference type="Proteomes" id="UP000749646">
    <property type="component" value="Unassembled WGS sequence"/>
</dbReference>
<dbReference type="InterPro" id="IPR033923">
    <property type="entry name" value="PAK_BD"/>
</dbReference>
<dbReference type="Gene3D" id="3.90.810.10">
    <property type="entry name" value="CRIB domain"/>
    <property type="match status" value="1"/>
</dbReference>
<feature type="compositionally biased region" description="Pro residues" evidence="7">
    <location>
        <begin position="246"/>
        <end position="264"/>
    </location>
</feature>
<dbReference type="InterPro" id="IPR036936">
    <property type="entry name" value="CRIB_dom_sf"/>
</dbReference>
<organism evidence="9 10">
    <name type="scientific">Modicella reniformis</name>
    <dbReference type="NCBI Taxonomy" id="1440133"/>
    <lineage>
        <taxon>Eukaryota</taxon>
        <taxon>Fungi</taxon>
        <taxon>Fungi incertae sedis</taxon>
        <taxon>Mucoromycota</taxon>
        <taxon>Mortierellomycotina</taxon>
        <taxon>Mortierellomycetes</taxon>
        <taxon>Mortierellales</taxon>
        <taxon>Mortierellaceae</taxon>
        <taxon>Modicella</taxon>
    </lineage>
</organism>
<feature type="non-terminal residue" evidence="9">
    <location>
        <position position="1"/>
    </location>
</feature>
<dbReference type="GO" id="GO:0004674">
    <property type="term" value="F:protein serine/threonine kinase activity"/>
    <property type="evidence" value="ECO:0007669"/>
    <property type="project" value="UniProtKB-KW"/>
</dbReference>
<accession>A0A9P6SRF9</accession>
<keyword evidence="2" id="KW-0723">Serine/threonine-protein kinase</keyword>
<feature type="compositionally biased region" description="Low complexity" evidence="7">
    <location>
        <begin position="34"/>
        <end position="56"/>
    </location>
</feature>
<dbReference type="PROSITE" id="PS50108">
    <property type="entry name" value="CRIB"/>
    <property type="match status" value="1"/>
</dbReference>
<evidence type="ECO:0000256" key="1">
    <source>
        <dbReference type="ARBA" id="ARBA00012513"/>
    </source>
</evidence>
<feature type="compositionally biased region" description="Pro residues" evidence="7">
    <location>
        <begin position="309"/>
        <end position="318"/>
    </location>
</feature>
<keyword evidence="4" id="KW-0547">Nucleotide-binding</keyword>
<dbReference type="SMART" id="SM00285">
    <property type="entry name" value="PBD"/>
    <property type="match status" value="1"/>
</dbReference>
<dbReference type="AlphaFoldDB" id="A0A9P6SRF9"/>
<dbReference type="EC" id="2.7.11.1" evidence="1"/>
<evidence type="ECO:0000313" key="9">
    <source>
        <dbReference type="EMBL" id="KAF9993401.1"/>
    </source>
</evidence>
<feature type="compositionally biased region" description="Pro residues" evidence="7">
    <location>
        <begin position="285"/>
        <end position="295"/>
    </location>
</feature>
<evidence type="ECO:0000313" key="10">
    <source>
        <dbReference type="Proteomes" id="UP000749646"/>
    </source>
</evidence>
<feature type="domain" description="CRIB" evidence="8">
    <location>
        <begin position="129"/>
        <end position="142"/>
    </location>
</feature>
<reference evidence="9" key="1">
    <citation type="journal article" date="2020" name="Fungal Divers.">
        <title>Resolving the Mortierellaceae phylogeny through synthesis of multi-gene phylogenetics and phylogenomics.</title>
        <authorList>
            <person name="Vandepol N."/>
            <person name="Liber J."/>
            <person name="Desiro A."/>
            <person name="Na H."/>
            <person name="Kennedy M."/>
            <person name="Barry K."/>
            <person name="Grigoriev I.V."/>
            <person name="Miller A.N."/>
            <person name="O'Donnell K."/>
            <person name="Stajich J.E."/>
            <person name="Bonito G."/>
        </authorList>
    </citation>
    <scope>NUCLEOTIDE SEQUENCE</scope>
    <source>
        <strain evidence="9">MES-2147</strain>
    </source>
</reference>
<evidence type="ECO:0000256" key="3">
    <source>
        <dbReference type="ARBA" id="ARBA00022679"/>
    </source>
</evidence>
<dbReference type="GO" id="GO:0005524">
    <property type="term" value="F:ATP binding"/>
    <property type="evidence" value="ECO:0007669"/>
    <property type="project" value="UniProtKB-KW"/>
</dbReference>
<feature type="region of interest" description="Disordered" evidence="7">
    <location>
        <begin position="204"/>
        <end position="318"/>
    </location>
</feature>
<keyword evidence="6" id="KW-0067">ATP-binding</keyword>
<feature type="compositionally biased region" description="Polar residues" evidence="7">
    <location>
        <begin position="24"/>
        <end position="33"/>
    </location>
</feature>
<evidence type="ECO:0000256" key="2">
    <source>
        <dbReference type="ARBA" id="ARBA00022527"/>
    </source>
</evidence>
<dbReference type="Pfam" id="PF00786">
    <property type="entry name" value="PBD"/>
    <property type="match status" value="1"/>
</dbReference>
<evidence type="ECO:0000256" key="4">
    <source>
        <dbReference type="ARBA" id="ARBA00022741"/>
    </source>
</evidence>
<proteinExistence type="predicted"/>
<dbReference type="InterPro" id="IPR000095">
    <property type="entry name" value="CRIB_dom"/>
</dbReference>
<feature type="compositionally biased region" description="Pro residues" evidence="7">
    <location>
        <begin position="1"/>
        <end position="22"/>
    </location>
</feature>
<evidence type="ECO:0000256" key="7">
    <source>
        <dbReference type="SAM" id="MobiDB-lite"/>
    </source>
</evidence>
<comment type="caution">
    <text evidence="9">The sequence shown here is derived from an EMBL/GenBank/DDBJ whole genome shotgun (WGS) entry which is preliminary data.</text>
</comment>
<feature type="compositionally biased region" description="Basic and acidic residues" evidence="7">
    <location>
        <begin position="223"/>
        <end position="232"/>
    </location>
</feature>
<evidence type="ECO:0000259" key="8">
    <source>
        <dbReference type="PROSITE" id="PS50108"/>
    </source>
</evidence>
<evidence type="ECO:0000256" key="6">
    <source>
        <dbReference type="ARBA" id="ARBA00022840"/>
    </source>
</evidence>
<dbReference type="FunFam" id="3.90.810.10:FF:000007">
    <property type="entry name" value="Non-specific serine/threonine protein kinase"/>
    <property type="match status" value="1"/>
</dbReference>
<keyword evidence="3" id="KW-0808">Transferase</keyword>
<name>A0A9P6SRF9_9FUNG</name>
<dbReference type="OrthoDB" id="248923at2759"/>
<feature type="region of interest" description="Disordered" evidence="7">
    <location>
        <begin position="1"/>
        <end position="103"/>
    </location>
</feature>
<feature type="non-terminal residue" evidence="9">
    <location>
        <position position="318"/>
    </location>
</feature>
<dbReference type="CDD" id="cd01093">
    <property type="entry name" value="CRIB_PAK_like"/>
    <property type="match status" value="1"/>
</dbReference>